<reference evidence="3 4" key="1">
    <citation type="submission" date="2019-06" db="EMBL/GenBank/DDBJ databases">
        <title>Whole genome sequence for Cellvibrionaceae sp. R142.</title>
        <authorList>
            <person name="Wang G."/>
        </authorList>
    </citation>
    <scope>NUCLEOTIDE SEQUENCE [LARGE SCALE GENOMIC DNA]</scope>
    <source>
        <strain evidence="3 4">R142</strain>
    </source>
</reference>
<gene>
    <name evidence="3" type="ORF">FKG94_25210</name>
</gene>
<evidence type="ECO:0000256" key="1">
    <source>
        <dbReference type="ARBA" id="ARBA00022801"/>
    </source>
</evidence>
<dbReference type="GO" id="GO:0061522">
    <property type="term" value="F:1,4-dihydroxy-2-naphthoyl-CoA thioesterase activity"/>
    <property type="evidence" value="ECO:0007669"/>
    <property type="project" value="TreeGrafter"/>
</dbReference>
<dbReference type="PANTHER" id="PTHR43240:SF7">
    <property type="entry name" value="BLR7284 PROTEIN"/>
    <property type="match status" value="1"/>
</dbReference>
<protein>
    <submittedName>
        <fullName evidence="3">PaaI family thioesterase</fullName>
    </submittedName>
</protein>
<dbReference type="Gene3D" id="3.10.129.10">
    <property type="entry name" value="Hotdog Thioesterase"/>
    <property type="match status" value="1"/>
</dbReference>
<feature type="domain" description="Thioesterase" evidence="2">
    <location>
        <begin position="42"/>
        <end position="117"/>
    </location>
</feature>
<accession>A0A545SS24</accession>
<dbReference type="PANTHER" id="PTHR43240">
    <property type="entry name" value="1,4-DIHYDROXY-2-NAPHTHOYL-COA THIOESTERASE 1"/>
    <property type="match status" value="1"/>
</dbReference>
<dbReference type="NCBIfam" id="TIGR00369">
    <property type="entry name" value="unchar_dom_1"/>
    <property type="match status" value="1"/>
</dbReference>
<sequence>MVDANQGDHFHALGMVFTAVERGFATMELPYSEAIVGNPDTGVVHGGAITALLDTCCGFAANAALDELGLCPTLDLRIDYMGVAIPGRKIYAEARVYRSTRHVIFCRGKAYQDDPDKPVAFCVANFARLDPEVVKKLSAQIVPFLDAVEDPS</sequence>
<dbReference type="OrthoDB" id="9813158at2"/>
<evidence type="ECO:0000313" key="4">
    <source>
        <dbReference type="Proteomes" id="UP000319732"/>
    </source>
</evidence>
<organism evidence="3 4">
    <name type="scientific">Exilibacterium tricleocarpae</name>
    <dbReference type="NCBI Taxonomy" id="2591008"/>
    <lineage>
        <taxon>Bacteria</taxon>
        <taxon>Pseudomonadati</taxon>
        <taxon>Pseudomonadota</taxon>
        <taxon>Gammaproteobacteria</taxon>
        <taxon>Cellvibrionales</taxon>
        <taxon>Cellvibrionaceae</taxon>
        <taxon>Exilibacterium</taxon>
    </lineage>
</organism>
<name>A0A545SS24_9GAMM</name>
<proteinExistence type="predicted"/>
<dbReference type="AlphaFoldDB" id="A0A545SS24"/>
<dbReference type="InterPro" id="IPR029069">
    <property type="entry name" value="HotDog_dom_sf"/>
</dbReference>
<keyword evidence="4" id="KW-1185">Reference proteome</keyword>
<dbReference type="GO" id="GO:0005829">
    <property type="term" value="C:cytosol"/>
    <property type="evidence" value="ECO:0007669"/>
    <property type="project" value="TreeGrafter"/>
</dbReference>
<comment type="caution">
    <text evidence="3">The sequence shown here is derived from an EMBL/GenBank/DDBJ whole genome shotgun (WGS) entry which is preliminary data.</text>
</comment>
<dbReference type="Pfam" id="PF03061">
    <property type="entry name" value="4HBT"/>
    <property type="match status" value="1"/>
</dbReference>
<evidence type="ECO:0000313" key="3">
    <source>
        <dbReference type="EMBL" id="TQV67716.1"/>
    </source>
</evidence>
<keyword evidence="1" id="KW-0378">Hydrolase</keyword>
<dbReference type="Proteomes" id="UP000319732">
    <property type="component" value="Unassembled WGS sequence"/>
</dbReference>
<evidence type="ECO:0000259" key="2">
    <source>
        <dbReference type="Pfam" id="PF03061"/>
    </source>
</evidence>
<dbReference type="CDD" id="cd03443">
    <property type="entry name" value="PaaI_thioesterase"/>
    <property type="match status" value="1"/>
</dbReference>
<dbReference type="EMBL" id="VHSG01000034">
    <property type="protein sequence ID" value="TQV67716.1"/>
    <property type="molecule type" value="Genomic_DNA"/>
</dbReference>
<dbReference type="InterPro" id="IPR006683">
    <property type="entry name" value="Thioestr_dom"/>
</dbReference>
<dbReference type="SUPFAM" id="SSF54637">
    <property type="entry name" value="Thioesterase/thiol ester dehydrase-isomerase"/>
    <property type="match status" value="1"/>
</dbReference>
<dbReference type="InterPro" id="IPR003736">
    <property type="entry name" value="PAAI_dom"/>
</dbReference>